<organism evidence="2 3">
    <name type="scientific">Bosea thiooxidans</name>
    <dbReference type="NCBI Taxonomy" id="53254"/>
    <lineage>
        <taxon>Bacteria</taxon>
        <taxon>Pseudomonadati</taxon>
        <taxon>Pseudomonadota</taxon>
        <taxon>Alphaproteobacteria</taxon>
        <taxon>Hyphomicrobiales</taxon>
        <taxon>Boseaceae</taxon>
        <taxon>Bosea</taxon>
    </lineage>
</organism>
<evidence type="ECO:0000259" key="1">
    <source>
        <dbReference type="Pfam" id="PF12697"/>
    </source>
</evidence>
<dbReference type="InterPro" id="IPR000073">
    <property type="entry name" value="AB_hydrolase_1"/>
</dbReference>
<dbReference type="Gene3D" id="3.40.50.1820">
    <property type="entry name" value="alpha/beta hydrolase"/>
    <property type="match status" value="1"/>
</dbReference>
<dbReference type="Proteomes" id="UP000051562">
    <property type="component" value="Unassembled WGS sequence"/>
</dbReference>
<keyword evidence="2" id="KW-0378">Hydrolase</keyword>
<dbReference type="SUPFAM" id="SSF53474">
    <property type="entry name" value="alpha/beta-Hydrolases"/>
    <property type="match status" value="1"/>
</dbReference>
<evidence type="ECO:0000313" key="3">
    <source>
        <dbReference type="Proteomes" id="UP000051562"/>
    </source>
</evidence>
<protein>
    <submittedName>
        <fullName evidence="2">Alpha/beta hydrolase</fullName>
    </submittedName>
</protein>
<comment type="caution">
    <text evidence="2">The sequence shown here is derived from an EMBL/GenBank/DDBJ whole genome shotgun (WGS) entry which is preliminary data.</text>
</comment>
<dbReference type="InterPro" id="IPR029058">
    <property type="entry name" value="AB_hydrolase_fold"/>
</dbReference>
<dbReference type="STRING" id="53254.SAMN05660750_04470"/>
<dbReference type="PANTHER" id="PTHR43433">
    <property type="entry name" value="HYDROLASE, ALPHA/BETA FOLD FAMILY PROTEIN"/>
    <property type="match status" value="1"/>
</dbReference>
<evidence type="ECO:0000313" key="2">
    <source>
        <dbReference type="EMBL" id="KQK28288.1"/>
    </source>
</evidence>
<proteinExistence type="predicted"/>
<dbReference type="PANTHER" id="PTHR43433:SF5">
    <property type="entry name" value="AB HYDROLASE-1 DOMAIN-CONTAINING PROTEIN"/>
    <property type="match status" value="1"/>
</dbReference>
<dbReference type="AlphaFoldDB" id="A0A0Q3HZX1"/>
<feature type="domain" description="AB hydrolase-1" evidence="1">
    <location>
        <begin position="31"/>
        <end position="262"/>
    </location>
</feature>
<dbReference type="RefSeq" id="WP_055730412.1">
    <property type="nucleotide sequence ID" value="NZ_LMAR01000078.1"/>
</dbReference>
<dbReference type="EMBL" id="LMAR01000078">
    <property type="protein sequence ID" value="KQK28288.1"/>
    <property type="molecule type" value="Genomic_DNA"/>
</dbReference>
<sequence length="271" mass="28795">MTATTDIIDFRAETPDGATLHGFKEGHGQPLLLVSGLSGSAAFWTDIAATLSRSFQVIRFDQRGIGASSRGELPCDIELLARDCLAVLDAAGIDRAVVLGHSTGGCIAQALAKLAPGRLDGLILSASWLAPGRYLNAVFGARRAILAADPYAYAAISVLSGYQPRWIEANWHIYDAALEAAPVTEQAKTVARERIDALLAFDGTADIESLLMPILVLGTRDDMVVPVYHQEALAAALPGCRRAIMETGGHLFPVSRPDAFTATVAEWIGEL</sequence>
<reference evidence="2 3" key="1">
    <citation type="submission" date="2015-10" db="EMBL/GenBank/DDBJ databases">
        <title>Draft genome of Bosea thiooxidans.</title>
        <authorList>
            <person name="Wang X."/>
        </authorList>
    </citation>
    <scope>NUCLEOTIDE SEQUENCE [LARGE SCALE GENOMIC DNA]</scope>
    <source>
        <strain evidence="2 3">CGMCC 9174</strain>
    </source>
</reference>
<dbReference type="Pfam" id="PF12697">
    <property type="entry name" value="Abhydrolase_6"/>
    <property type="match status" value="1"/>
</dbReference>
<dbReference type="GO" id="GO:0016787">
    <property type="term" value="F:hydrolase activity"/>
    <property type="evidence" value="ECO:0007669"/>
    <property type="project" value="UniProtKB-KW"/>
</dbReference>
<gene>
    <name evidence="2" type="ORF">ARD30_07035</name>
</gene>
<name>A0A0Q3HZX1_9HYPH</name>
<accession>A0A0Q3HZX1</accession>
<dbReference type="InterPro" id="IPR050471">
    <property type="entry name" value="AB_hydrolase"/>
</dbReference>
<dbReference type="PRINTS" id="PR00111">
    <property type="entry name" value="ABHYDROLASE"/>
</dbReference>
<keyword evidence="3" id="KW-1185">Reference proteome</keyword>